<dbReference type="RefSeq" id="WP_015853125.1">
    <property type="nucleotide sequence ID" value="NC_012881.1"/>
</dbReference>
<evidence type="ECO:0000313" key="3">
    <source>
        <dbReference type="Proteomes" id="UP000002601"/>
    </source>
</evidence>
<gene>
    <name evidence="2" type="ordered locus">Desal_3258</name>
</gene>
<dbReference type="Proteomes" id="UP000002601">
    <property type="component" value="Chromosome"/>
</dbReference>
<accession>C6C2A8</accession>
<reference evidence="2 3" key="1">
    <citation type="submission" date="2009-06" db="EMBL/GenBank/DDBJ databases">
        <title>Complete sequence of Desulfovibrio salexigens DSM 2638.</title>
        <authorList>
            <consortium name="US DOE Joint Genome Institute"/>
            <person name="Lucas S."/>
            <person name="Copeland A."/>
            <person name="Lapidus A."/>
            <person name="Glavina del Rio T."/>
            <person name="Tice H."/>
            <person name="Bruce D."/>
            <person name="Goodwin L."/>
            <person name="Pitluck S."/>
            <person name="Munk A.C."/>
            <person name="Brettin T."/>
            <person name="Detter J.C."/>
            <person name="Han C."/>
            <person name="Tapia R."/>
            <person name="Larimer F."/>
            <person name="Land M."/>
            <person name="Hauser L."/>
            <person name="Kyrpides N."/>
            <person name="Anderson I."/>
            <person name="Wall J.D."/>
            <person name="Arkin A.P."/>
            <person name="Dehal P."/>
            <person name="Chivian D."/>
            <person name="Giles B."/>
            <person name="Hazen T.C."/>
        </authorList>
    </citation>
    <scope>NUCLEOTIDE SEQUENCE [LARGE SCALE GENOMIC DNA]</scope>
    <source>
        <strain evidence="3">ATCC 14822 / DSM 2638 / NCIMB 8403 / VKM B-1763</strain>
    </source>
</reference>
<dbReference type="Pfam" id="PF09860">
    <property type="entry name" value="DUF2087"/>
    <property type="match status" value="1"/>
</dbReference>
<dbReference type="AlphaFoldDB" id="C6C2A8"/>
<sequence>MSRTLLPLIINDVSALSRNLRRQLEDAERIPSHVEMLNLLAKAGGYKNFQHLKATQAIPRKQETTPLDLKRVQKAVRYFDLNGRLQRWPKKHNQRVLCLWVLWSRLAARTALTELELDEQLILNHSFCDHTMLRRWLVDEGLISRTPDGREYKRVESRPPLEAVELIRQINQ</sequence>
<name>C6C2A8_MARSD</name>
<dbReference type="KEGG" id="dsa:Desal_3258"/>
<dbReference type="InterPro" id="IPR018656">
    <property type="entry name" value="DUF2087"/>
</dbReference>
<dbReference type="HOGENOM" id="CLU_103276_0_0_7"/>
<proteinExistence type="predicted"/>
<dbReference type="OrthoDB" id="6867569at2"/>
<keyword evidence="3" id="KW-1185">Reference proteome</keyword>
<organism evidence="2 3">
    <name type="scientific">Maridesulfovibrio salexigens (strain ATCC 14822 / DSM 2638 / NCIMB 8403 / VKM B-1763)</name>
    <name type="common">Desulfovibrio salexigens</name>
    <dbReference type="NCBI Taxonomy" id="526222"/>
    <lineage>
        <taxon>Bacteria</taxon>
        <taxon>Pseudomonadati</taxon>
        <taxon>Thermodesulfobacteriota</taxon>
        <taxon>Desulfovibrionia</taxon>
        <taxon>Desulfovibrionales</taxon>
        <taxon>Desulfovibrionaceae</taxon>
        <taxon>Maridesulfovibrio</taxon>
    </lineage>
</organism>
<dbReference type="EMBL" id="CP001649">
    <property type="protein sequence ID" value="ACS81309.1"/>
    <property type="molecule type" value="Genomic_DNA"/>
</dbReference>
<feature type="domain" description="DUF2087" evidence="1">
    <location>
        <begin position="84"/>
        <end position="154"/>
    </location>
</feature>
<evidence type="ECO:0000259" key="1">
    <source>
        <dbReference type="Pfam" id="PF09860"/>
    </source>
</evidence>
<dbReference type="eggNOG" id="COG3860">
    <property type="taxonomic scope" value="Bacteria"/>
</dbReference>
<protein>
    <recommendedName>
        <fullName evidence="1">DUF2087 domain-containing protein</fullName>
    </recommendedName>
</protein>
<dbReference type="STRING" id="526222.Desal_3258"/>
<evidence type="ECO:0000313" key="2">
    <source>
        <dbReference type="EMBL" id="ACS81309.1"/>
    </source>
</evidence>